<keyword evidence="1" id="KW-1133">Transmembrane helix</keyword>
<protein>
    <submittedName>
        <fullName evidence="2">Uncharacterized protein</fullName>
    </submittedName>
</protein>
<sequence length="215" mass="23889">MATQIWTSTVDGRAHRVEADDGFTRRVRWYVDDALAAEKRSMDEKIRLEAPVGRLTVRFTALGAPRRATLVTEDGLLEDGVDLVPEPDSKAARHEEAVRAHPERYALIQATGGVAKVVVPIVVAALLARFAFSLPLPSIPLPDLPSLPIPDLPSLPLPDLPDLPDWSMPGWVERVLDVARYVWPVLLAYLLARAEIKRRRRQDRQREDGDGGGSR</sequence>
<reference evidence="2 3" key="1">
    <citation type="submission" date="2020-08" db="EMBL/GenBank/DDBJ databases">
        <title>Sequencing the genomes of 1000 actinobacteria strains.</title>
        <authorList>
            <person name="Klenk H.-P."/>
        </authorList>
    </citation>
    <scope>NUCLEOTIDE SEQUENCE [LARGE SCALE GENOMIC DNA]</scope>
    <source>
        <strain evidence="2 3">DSM 105498</strain>
    </source>
</reference>
<keyword evidence="1" id="KW-0812">Transmembrane</keyword>
<evidence type="ECO:0000313" key="3">
    <source>
        <dbReference type="Proteomes" id="UP000589626"/>
    </source>
</evidence>
<feature type="transmembrane region" description="Helical" evidence="1">
    <location>
        <begin position="178"/>
        <end position="196"/>
    </location>
</feature>
<keyword evidence="3" id="KW-1185">Reference proteome</keyword>
<accession>A0A7W4W0L0</accession>
<proteinExistence type="predicted"/>
<evidence type="ECO:0000256" key="1">
    <source>
        <dbReference type="SAM" id="Phobius"/>
    </source>
</evidence>
<dbReference type="RefSeq" id="WP_183595165.1">
    <property type="nucleotide sequence ID" value="NZ_JACHWR010000005.1"/>
</dbReference>
<feature type="transmembrane region" description="Helical" evidence="1">
    <location>
        <begin position="113"/>
        <end position="132"/>
    </location>
</feature>
<organism evidence="2 3">
    <name type="scientific">Nocardioides soli</name>
    <dbReference type="NCBI Taxonomy" id="1036020"/>
    <lineage>
        <taxon>Bacteria</taxon>
        <taxon>Bacillati</taxon>
        <taxon>Actinomycetota</taxon>
        <taxon>Actinomycetes</taxon>
        <taxon>Propionibacteriales</taxon>
        <taxon>Nocardioidaceae</taxon>
        <taxon>Nocardioides</taxon>
    </lineage>
</organism>
<evidence type="ECO:0000313" key="2">
    <source>
        <dbReference type="EMBL" id="MBB3045160.1"/>
    </source>
</evidence>
<gene>
    <name evidence="2" type="ORF">FHU40_005013</name>
</gene>
<dbReference type="AlphaFoldDB" id="A0A7W4W0L0"/>
<dbReference type="EMBL" id="JACHWR010000005">
    <property type="protein sequence ID" value="MBB3045160.1"/>
    <property type="molecule type" value="Genomic_DNA"/>
</dbReference>
<name>A0A7W4W0L0_9ACTN</name>
<comment type="caution">
    <text evidence="2">The sequence shown here is derived from an EMBL/GenBank/DDBJ whole genome shotgun (WGS) entry which is preliminary data.</text>
</comment>
<keyword evidence="1" id="KW-0472">Membrane</keyword>
<dbReference type="Proteomes" id="UP000589626">
    <property type="component" value="Unassembled WGS sequence"/>
</dbReference>